<dbReference type="EMBL" id="JBHLXE010000046">
    <property type="protein sequence ID" value="MFC0179334.1"/>
    <property type="molecule type" value="Genomic_DNA"/>
</dbReference>
<dbReference type="RefSeq" id="WP_385876433.1">
    <property type="nucleotide sequence ID" value="NZ_JBHLXE010000046.1"/>
</dbReference>
<dbReference type="Pfam" id="PF00874">
    <property type="entry name" value="PRD"/>
    <property type="match status" value="2"/>
</dbReference>
<dbReference type="InterPro" id="IPR001550">
    <property type="entry name" value="Transcrpt_antitermin_CS"/>
</dbReference>
<dbReference type="PROSITE" id="PS51372">
    <property type="entry name" value="PRD_2"/>
    <property type="match status" value="2"/>
</dbReference>
<evidence type="ECO:0000313" key="9">
    <source>
        <dbReference type="Proteomes" id="UP001589758"/>
    </source>
</evidence>
<evidence type="ECO:0000259" key="7">
    <source>
        <dbReference type="PROSITE" id="PS51372"/>
    </source>
</evidence>
<dbReference type="InterPro" id="IPR036650">
    <property type="entry name" value="CAT_RNA-bd_dom_sf"/>
</dbReference>
<keyword evidence="9" id="KW-1185">Reference proteome</keyword>
<dbReference type="InterPro" id="IPR050661">
    <property type="entry name" value="BglG_antiterminators"/>
</dbReference>
<keyword evidence="3" id="KW-0805">Transcription regulation</keyword>
<evidence type="ECO:0000256" key="4">
    <source>
        <dbReference type="ARBA" id="ARBA00023159"/>
    </source>
</evidence>
<dbReference type="NCBIfam" id="NF046042">
    <property type="entry name" value="LicT"/>
    <property type="match status" value="1"/>
</dbReference>
<evidence type="ECO:0000256" key="6">
    <source>
        <dbReference type="ARBA" id="ARBA00038510"/>
    </source>
</evidence>
<dbReference type="InterPro" id="IPR011608">
    <property type="entry name" value="PRD"/>
</dbReference>
<dbReference type="Pfam" id="PF03123">
    <property type="entry name" value="CAT_RBD"/>
    <property type="match status" value="1"/>
</dbReference>
<comment type="caution">
    <text evidence="8">The sequence shown here is derived from an EMBL/GenBank/DDBJ whole genome shotgun (WGS) entry which is preliminary data.</text>
</comment>
<dbReference type="SUPFAM" id="SSF63520">
    <property type="entry name" value="PTS-regulatory domain, PRD"/>
    <property type="match status" value="2"/>
</dbReference>
<proteinExistence type="inferred from homology"/>
<keyword evidence="5" id="KW-0804">Transcription</keyword>
<feature type="domain" description="PRD" evidence="7">
    <location>
        <begin position="65"/>
        <end position="169"/>
    </location>
</feature>
<comment type="similarity">
    <text evidence="6">Belongs to the transcriptional antiterminator BglG family.</text>
</comment>
<sequence length="286" mass="33496">MKIVKIINNNVVLALNHSGNEQVVIGRGLGFQKKIGESVDGDKVEKIFSMSNHHIVTHMTELMNQIPMEVLSTCSHIIQIAESRLGKLHDMIYIALTDHCHFAIERYQQGIALRNAMIWEIKRFYPREFQLGIEALSIIKNRLNVDLPIDESAFIAMHLVNAQNAQGVNADLINNLTQVMQDILKLVKYQLNIDYDEDSLTYQRFVTHLRFFTQRMLSSEYVESDDESLYEEIAKNYAKAYECVHKIDWYLQKNHHQAMTHDERMFLTIHIEKVRKEFFDKKRKNN</sequence>
<dbReference type="InterPro" id="IPR036634">
    <property type="entry name" value="PRD_sf"/>
</dbReference>
<evidence type="ECO:0000256" key="5">
    <source>
        <dbReference type="ARBA" id="ARBA00023163"/>
    </source>
</evidence>
<keyword evidence="4" id="KW-0010">Activator</keyword>
<reference evidence="8 9" key="1">
    <citation type="submission" date="2024-09" db="EMBL/GenBank/DDBJ databases">
        <authorList>
            <person name="Sun Q."/>
            <person name="Mori K."/>
        </authorList>
    </citation>
    <scope>NUCLEOTIDE SEQUENCE [LARGE SCALE GENOMIC DNA]</scope>
    <source>
        <strain evidence="8 9">CCM 8545</strain>
    </source>
</reference>
<name>A0ABV6C8N5_9GAMM</name>
<evidence type="ECO:0000256" key="3">
    <source>
        <dbReference type="ARBA" id="ARBA00023015"/>
    </source>
</evidence>
<keyword evidence="1" id="KW-0677">Repeat</keyword>
<accession>A0ABV6C8N5</accession>
<evidence type="ECO:0000256" key="2">
    <source>
        <dbReference type="ARBA" id="ARBA00022884"/>
    </source>
</evidence>
<gene>
    <name evidence="8" type="primary">licT</name>
    <name evidence="8" type="ORF">ACFFIT_04365</name>
</gene>
<dbReference type="PROSITE" id="PS00654">
    <property type="entry name" value="PRD_1"/>
    <property type="match status" value="1"/>
</dbReference>
<feature type="domain" description="PRD" evidence="7">
    <location>
        <begin position="171"/>
        <end position="281"/>
    </location>
</feature>
<dbReference type="PANTHER" id="PTHR30185:SF15">
    <property type="entry name" value="CRYPTIC BETA-GLUCOSIDE BGL OPERON ANTITERMINATOR"/>
    <property type="match status" value="1"/>
</dbReference>
<dbReference type="PANTHER" id="PTHR30185">
    <property type="entry name" value="CRYPTIC BETA-GLUCOSIDE BGL OPERON ANTITERMINATOR"/>
    <property type="match status" value="1"/>
</dbReference>
<dbReference type="Gene3D" id="1.10.1790.10">
    <property type="entry name" value="PRD domain"/>
    <property type="match status" value="2"/>
</dbReference>
<keyword evidence="2" id="KW-0694">RNA-binding</keyword>
<dbReference type="SUPFAM" id="SSF50151">
    <property type="entry name" value="SacY-like RNA-binding domain"/>
    <property type="match status" value="1"/>
</dbReference>
<dbReference type="InterPro" id="IPR004341">
    <property type="entry name" value="CAT_RNA-bd_dom"/>
</dbReference>
<dbReference type="SMART" id="SM01061">
    <property type="entry name" value="CAT_RBD"/>
    <property type="match status" value="1"/>
</dbReference>
<evidence type="ECO:0000256" key="1">
    <source>
        <dbReference type="ARBA" id="ARBA00022737"/>
    </source>
</evidence>
<evidence type="ECO:0000313" key="8">
    <source>
        <dbReference type="EMBL" id="MFC0179334.1"/>
    </source>
</evidence>
<dbReference type="Proteomes" id="UP001589758">
    <property type="component" value="Unassembled WGS sequence"/>
</dbReference>
<organism evidence="8 9">
    <name type="scientific">Thorsellia kenyensis</name>
    <dbReference type="NCBI Taxonomy" id="1549888"/>
    <lineage>
        <taxon>Bacteria</taxon>
        <taxon>Pseudomonadati</taxon>
        <taxon>Pseudomonadota</taxon>
        <taxon>Gammaproteobacteria</taxon>
        <taxon>Enterobacterales</taxon>
        <taxon>Thorselliaceae</taxon>
        <taxon>Thorsellia</taxon>
    </lineage>
</organism>
<protein>
    <submittedName>
        <fullName evidence="8">BglG family transcription antiterminator LicT</fullName>
    </submittedName>
</protein>
<dbReference type="Gene3D" id="2.30.24.10">
    <property type="entry name" value="CAT RNA-binding domain"/>
    <property type="match status" value="1"/>
</dbReference>